<sequence length="357" mass="39727">MGHSQVLDSALDLALTAAAYLAMPSHGPKASVVLMRKLGVAVASLKAAISDPEECMSADVLAAVSLLSSYECIKSTHAAAWINHHKGLYRLLEKRGPSRYRSDFERQLLLAAIGVIFTISLRDDYPCFLERPEWQAILTTKPADSIIAEEWTDSWRCLPLMCLIPGILSSCRDIVRNKVSQTPGKIEALVTSASSLRASFLDMAEKYGWKPGRYSPVLAPRNAAKDDWRLFNDAEDQRAANYGNYLSALVIINRILFALRPSADDLEEESRLSSLEIQYLHTFLKTEPLLRKLYLVHAERVALSILLTSAHWTSDRTQDNGNAFDPKAADGGHIIEQWKFDSFDDILCARSVSADLM</sequence>
<proteinExistence type="predicted"/>
<keyword evidence="2" id="KW-1185">Reference proteome</keyword>
<dbReference type="AlphaFoldDB" id="A0A1J7ISH9"/>
<evidence type="ECO:0000313" key="1">
    <source>
        <dbReference type="EMBL" id="OIW24057.1"/>
    </source>
</evidence>
<organism evidence="1 2">
    <name type="scientific">Coniochaeta ligniaria NRRL 30616</name>
    <dbReference type="NCBI Taxonomy" id="1408157"/>
    <lineage>
        <taxon>Eukaryota</taxon>
        <taxon>Fungi</taxon>
        <taxon>Dikarya</taxon>
        <taxon>Ascomycota</taxon>
        <taxon>Pezizomycotina</taxon>
        <taxon>Sordariomycetes</taxon>
        <taxon>Sordariomycetidae</taxon>
        <taxon>Coniochaetales</taxon>
        <taxon>Coniochaetaceae</taxon>
        <taxon>Coniochaeta</taxon>
    </lineage>
</organism>
<evidence type="ECO:0008006" key="3">
    <source>
        <dbReference type="Google" id="ProtNLM"/>
    </source>
</evidence>
<dbReference type="PANTHER" id="PTHR38111:SF6">
    <property type="entry name" value="FINGER DOMAIN PROTEIN, PUTATIVE (AFU_ORTHOLOGUE AFUA_8G01940)-RELATED"/>
    <property type="match status" value="1"/>
</dbReference>
<dbReference type="Proteomes" id="UP000182658">
    <property type="component" value="Unassembled WGS sequence"/>
</dbReference>
<evidence type="ECO:0000313" key="2">
    <source>
        <dbReference type="Proteomes" id="UP000182658"/>
    </source>
</evidence>
<dbReference type="PANTHER" id="PTHR38111">
    <property type="entry name" value="ZN(2)-C6 FUNGAL-TYPE DOMAIN-CONTAINING PROTEIN-RELATED"/>
    <property type="match status" value="1"/>
</dbReference>
<dbReference type="InParanoid" id="A0A1J7ISH9"/>
<accession>A0A1J7ISH9</accession>
<dbReference type="OrthoDB" id="5126878at2759"/>
<dbReference type="STRING" id="1408157.A0A1J7ISH9"/>
<gene>
    <name evidence="1" type="ORF">CONLIGDRAFT_686272</name>
</gene>
<name>A0A1J7ISH9_9PEZI</name>
<protein>
    <recommendedName>
        <fullName evidence="3">Transcription factor domain-containing protein</fullName>
    </recommendedName>
</protein>
<dbReference type="InterPro" id="IPR053178">
    <property type="entry name" value="Osmoadaptation_assoc"/>
</dbReference>
<dbReference type="EMBL" id="KV875105">
    <property type="protein sequence ID" value="OIW24057.1"/>
    <property type="molecule type" value="Genomic_DNA"/>
</dbReference>
<reference evidence="1 2" key="1">
    <citation type="submission" date="2016-10" db="EMBL/GenBank/DDBJ databases">
        <title>Draft genome sequence of Coniochaeta ligniaria NRRL30616, a lignocellulolytic fungus for bioabatement of inhibitors in plant biomass hydrolysates.</title>
        <authorList>
            <consortium name="DOE Joint Genome Institute"/>
            <person name="Jimenez D.J."/>
            <person name="Hector R.E."/>
            <person name="Riley R."/>
            <person name="Sun H."/>
            <person name="Grigoriev I.V."/>
            <person name="Van Elsas J.D."/>
            <person name="Nichols N.N."/>
        </authorList>
    </citation>
    <scope>NUCLEOTIDE SEQUENCE [LARGE SCALE GENOMIC DNA]</scope>
    <source>
        <strain evidence="1 2">NRRL 30616</strain>
    </source>
</reference>